<dbReference type="EMBL" id="BRXY01000143">
    <property type="protein sequence ID" value="GMH70794.1"/>
    <property type="molecule type" value="Genomic_DNA"/>
</dbReference>
<dbReference type="Pfam" id="PF00326">
    <property type="entry name" value="Peptidase_S9"/>
    <property type="match status" value="1"/>
</dbReference>
<keyword evidence="1" id="KW-0378">Hydrolase</keyword>
<accession>A0A9W7AM24</accession>
<evidence type="ECO:0000313" key="3">
    <source>
        <dbReference type="EMBL" id="GMH70794.1"/>
    </source>
</evidence>
<organism evidence="3 4">
    <name type="scientific">Triparma strigata</name>
    <dbReference type="NCBI Taxonomy" id="1606541"/>
    <lineage>
        <taxon>Eukaryota</taxon>
        <taxon>Sar</taxon>
        <taxon>Stramenopiles</taxon>
        <taxon>Ochrophyta</taxon>
        <taxon>Bolidophyceae</taxon>
        <taxon>Parmales</taxon>
        <taxon>Triparmaceae</taxon>
        <taxon>Triparma</taxon>
    </lineage>
</organism>
<feature type="domain" description="Peptidase S9 prolyl oligopeptidase catalytic" evidence="2">
    <location>
        <begin position="478"/>
        <end position="683"/>
    </location>
</feature>
<dbReference type="GO" id="GO:0004252">
    <property type="term" value="F:serine-type endopeptidase activity"/>
    <property type="evidence" value="ECO:0007669"/>
    <property type="project" value="TreeGrafter"/>
</dbReference>
<protein>
    <recommendedName>
        <fullName evidence="2">Peptidase S9 prolyl oligopeptidase catalytic domain-containing protein</fullName>
    </recommendedName>
</protein>
<dbReference type="InterPro" id="IPR029058">
    <property type="entry name" value="AB_hydrolase_fold"/>
</dbReference>
<dbReference type="SUPFAM" id="SSF53474">
    <property type="entry name" value="alpha/beta-Hydrolases"/>
    <property type="match status" value="1"/>
</dbReference>
<comment type="caution">
    <text evidence="3">The sequence shown here is derived from an EMBL/GenBank/DDBJ whole genome shotgun (WGS) entry which is preliminary data.</text>
</comment>
<dbReference type="Proteomes" id="UP001165085">
    <property type="component" value="Unassembled WGS sequence"/>
</dbReference>
<dbReference type="AlphaFoldDB" id="A0A9W7AM24"/>
<keyword evidence="4" id="KW-1185">Reference proteome</keyword>
<gene>
    <name evidence="3" type="ORF">TrST_g2610</name>
</gene>
<dbReference type="GO" id="GO:0006508">
    <property type="term" value="P:proteolysis"/>
    <property type="evidence" value="ECO:0007669"/>
    <property type="project" value="InterPro"/>
</dbReference>
<dbReference type="PANTHER" id="PTHR42776">
    <property type="entry name" value="SERINE PEPTIDASE S9 FAMILY MEMBER"/>
    <property type="match status" value="1"/>
</dbReference>
<evidence type="ECO:0000313" key="4">
    <source>
        <dbReference type="Proteomes" id="UP001165085"/>
    </source>
</evidence>
<evidence type="ECO:0000259" key="2">
    <source>
        <dbReference type="Pfam" id="PF00326"/>
    </source>
</evidence>
<sequence length="691" mass="76835">MSLKVPSSLASTLSHALSHTNTISKMDTRYTFTSTIKDYDNNKKQEILNVITPDGKTVETKKPYKSQFTVKTPKGPYESVTLTHHLLPSDGPSKKESSTLTVSTSHMTLLTLPCTSHRPIFSGRYGGITYDPSTNTIYYTGKSIDFDEIFEKSHFPTSSTPPTKSPKHQKYIVSNSGYGESDGEQMKSSNLSLQSLYSLSLETYEIEKMEGTESCFNPVYTEKHGLLSSKSLETSKKLGKVYCYNRPQSTVSHLNKPWNKIEYERTLINVAGSIVSFGGNLFKSHVGYVQVYIDGCPVSMEGVGGEICLVEDCVEGFNQKVEGEVVWVNCWVGMECKIVEIDVKKKKVGYVELTKVWERLGRKFDGCMVLRLEEDKAYLKVSEQTDPGGIVIVDRSVISGGGGEGEAKFISYRATQTSTNPVPLSTFSANFSVEQVNMNFSGTNPLPECSVYKPHNVENPKIILVPHGGPHSVSPLFFSPALAWLANLGYCVVTCNYRGSIGFGQDYVTLLPSNVGDYDVKDCMSILEHVKEKIYPNNEEVYICGGSHGGFLTAHLIGQYPDYFKKGALRNPVTNIASMVGVTDIPDWCVYEATGEYDFSSYEVPGPDVLKIMWDKSPMQYVEKVKAKVLLALGDVDLRVPVSQGLEYYYALKGKGKDVECMRFEEDCHPLAKPDTEFSQWLRIAELFGEE</sequence>
<evidence type="ECO:0000256" key="1">
    <source>
        <dbReference type="ARBA" id="ARBA00022801"/>
    </source>
</evidence>
<proteinExistence type="predicted"/>
<name>A0A9W7AM24_9STRA</name>
<dbReference type="PANTHER" id="PTHR42776:SF4">
    <property type="entry name" value="ACYLAMINO-ACID-RELEASING ENZYME"/>
    <property type="match status" value="1"/>
</dbReference>
<dbReference type="Gene3D" id="3.40.50.1820">
    <property type="entry name" value="alpha/beta hydrolase"/>
    <property type="match status" value="1"/>
</dbReference>
<reference evidence="4" key="1">
    <citation type="journal article" date="2023" name="Commun. Biol.">
        <title>Genome analysis of Parmales, the sister group of diatoms, reveals the evolutionary specialization of diatoms from phago-mixotrophs to photoautotrophs.</title>
        <authorList>
            <person name="Ban H."/>
            <person name="Sato S."/>
            <person name="Yoshikawa S."/>
            <person name="Yamada K."/>
            <person name="Nakamura Y."/>
            <person name="Ichinomiya M."/>
            <person name="Sato N."/>
            <person name="Blanc-Mathieu R."/>
            <person name="Endo H."/>
            <person name="Kuwata A."/>
            <person name="Ogata H."/>
        </authorList>
    </citation>
    <scope>NUCLEOTIDE SEQUENCE [LARGE SCALE GENOMIC DNA]</scope>
    <source>
        <strain evidence="4">NIES 3701</strain>
    </source>
</reference>
<dbReference type="OrthoDB" id="416344at2759"/>
<dbReference type="InterPro" id="IPR001375">
    <property type="entry name" value="Peptidase_S9_cat"/>
</dbReference>